<dbReference type="EMBL" id="JAGYWB010000018">
    <property type="protein sequence ID" value="KAI0492803.1"/>
    <property type="molecule type" value="Genomic_DNA"/>
</dbReference>
<reference evidence="1" key="1">
    <citation type="journal article" date="2022" name="Front. Genet.">
        <title>Chromosome-Scale Assembly of the Dendrobium nobile Genome Provides Insights Into the Molecular Mechanism of the Biosynthesis of the Medicinal Active Ingredient of Dendrobium.</title>
        <authorList>
            <person name="Xu Q."/>
            <person name="Niu S.-C."/>
            <person name="Li K.-L."/>
            <person name="Zheng P.-J."/>
            <person name="Zhang X.-J."/>
            <person name="Jia Y."/>
            <person name="Liu Y."/>
            <person name="Niu Y.-X."/>
            <person name="Yu L.-H."/>
            <person name="Chen D.-F."/>
            <person name="Zhang G.-Q."/>
        </authorList>
    </citation>
    <scope>NUCLEOTIDE SEQUENCE</scope>
    <source>
        <tissue evidence="1">Leaf</tissue>
    </source>
</reference>
<dbReference type="Proteomes" id="UP000829196">
    <property type="component" value="Unassembled WGS sequence"/>
</dbReference>
<name>A0A8T3A9N7_DENNO</name>
<evidence type="ECO:0000313" key="2">
    <source>
        <dbReference type="Proteomes" id="UP000829196"/>
    </source>
</evidence>
<protein>
    <submittedName>
        <fullName evidence="1">Uncharacterized protein</fullName>
    </submittedName>
</protein>
<organism evidence="1 2">
    <name type="scientific">Dendrobium nobile</name>
    <name type="common">Orchid</name>
    <dbReference type="NCBI Taxonomy" id="94219"/>
    <lineage>
        <taxon>Eukaryota</taxon>
        <taxon>Viridiplantae</taxon>
        <taxon>Streptophyta</taxon>
        <taxon>Embryophyta</taxon>
        <taxon>Tracheophyta</taxon>
        <taxon>Spermatophyta</taxon>
        <taxon>Magnoliopsida</taxon>
        <taxon>Liliopsida</taxon>
        <taxon>Asparagales</taxon>
        <taxon>Orchidaceae</taxon>
        <taxon>Epidendroideae</taxon>
        <taxon>Malaxideae</taxon>
        <taxon>Dendrobiinae</taxon>
        <taxon>Dendrobium</taxon>
    </lineage>
</organism>
<proteinExistence type="predicted"/>
<evidence type="ECO:0000313" key="1">
    <source>
        <dbReference type="EMBL" id="KAI0492803.1"/>
    </source>
</evidence>
<accession>A0A8T3A9N7</accession>
<dbReference type="AlphaFoldDB" id="A0A8T3A9N7"/>
<gene>
    <name evidence="1" type="ORF">KFK09_027079</name>
</gene>
<sequence>MLFALFCTPISNDLNPFRGHGRTVSYSAIKAADYSGGVGKVAAYFAGGSGIDVSWNIAGADVVRIGDVLYRVHDDAMGAGYDVFALLFGHHFVLLRIV</sequence>
<comment type="caution">
    <text evidence="1">The sequence shown here is derived from an EMBL/GenBank/DDBJ whole genome shotgun (WGS) entry which is preliminary data.</text>
</comment>
<keyword evidence="2" id="KW-1185">Reference proteome</keyword>